<feature type="region of interest" description="Disordered" evidence="4">
    <location>
        <begin position="565"/>
        <end position="614"/>
    </location>
</feature>
<dbReference type="Gene3D" id="1.20.120.1240">
    <property type="entry name" value="Dynamin, middle domain"/>
    <property type="match status" value="1"/>
</dbReference>
<evidence type="ECO:0000313" key="7">
    <source>
        <dbReference type="EMBL" id="TFJ80742.1"/>
    </source>
</evidence>
<dbReference type="OrthoDB" id="5061070at2759"/>
<keyword evidence="2 3" id="KW-0342">GTP-binding</keyword>
<dbReference type="Gene3D" id="3.40.50.300">
    <property type="entry name" value="P-loop containing nucleotide triphosphate hydrolases"/>
    <property type="match status" value="1"/>
</dbReference>
<dbReference type="GO" id="GO:0005874">
    <property type="term" value="C:microtubule"/>
    <property type="evidence" value="ECO:0007669"/>
    <property type="project" value="TreeGrafter"/>
</dbReference>
<evidence type="ECO:0000256" key="1">
    <source>
        <dbReference type="ARBA" id="ARBA00022741"/>
    </source>
</evidence>
<dbReference type="InterPro" id="IPR000375">
    <property type="entry name" value="Dynamin_stalk"/>
</dbReference>
<dbReference type="PROSITE" id="PS00410">
    <property type="entry name" value="G_DYNAMIN_1"/>
    <property type="match status" value="1"/>
</dbReference>
<evidence type="ECO:0008006" key="9">
    <source>
        <dbReference type="Google" id="ProtNLM"/>
    </source>
</evidence>
<dbReference type="PANTHER" id="PTHR11566:SF21">
    <property type="entry name" value="DYNAMIN RELATED PROTEIN 1, ISOFORM A"/>
    <property type="match status" value="1"/>
</dbReference>
<dbReference type="FunFam" id="3.40.50.300:FF:001027">
    <property type="entry name" value="dynamin-related protein 3A"/>
    <property type="match status" value="1"/>
</dbReference>
<feature type="compositionally biased region" description="Gly residues" evidence="4">
    <location>
        <begin position="583"/>
        <end position="598"/>
    </location>
</feature>
<dbReference type="GO" id="GO:0003924">
    <property type="term" value="F:GTPase activity"/>
    <property type="evidence" value="ECO:0007669"/>
    <property type="project" value="InterPro"/>
</dbReference>
<dbReference type="GO" id="GO:0005737">
    <property type="term" value="C:cytoplasm"/>
    <property type="evidence" value="ECO:0007669"/>
    <property type="project" value="TreeGrafter"/>
</dbReference>
<dbReference type="InterPro" id="IPR019762">
    <property type="entry name" value="Dynamin_GTPase_CS"/>
</dbReference>
<dbReference type="Proteomes" id="UP000355283">
    <property type="component" value="Unassembled WGS sequence"/>
</dbReference>
<dbReference type="Pfam" id="PF02212">
    <property type="entry name" value="GED"/>
    <property type="match status" value="1"/>
</dbReference>
<evidence type="ECO:0000256" key="3">
    <source>
        <dbReference type="RuleBase" id="RU003932"/>
    </source>
</evidence>
<evidence type="ECO:0000259" key="5">
    <source>
        <dbReference type="PROSITE" id="PS51388"/>
    </source>
</evidence>
<dbReference type="PROSITE" id="PS51718">
    <property type="entry name" value="G_DYNAMIN_2"/>
    <property type="match status" value="1"/>
</dbReference>
<proteinExistence type="inferred from homology"/>
<comment type="caution">
    <text evidence="7">The sequence shown here is derived from an EMBL/GenBank/DDBJ whole genome shotgun (WGS) entry which is preliminary data.</text>
</comment>
<sequence length="796" mass="85974">MAAGGAAAPPSTSSVSAANVTSSLHDRGMQQLIPIVNKLQDVFAAIGKHPLDLPQIVVIGSQSSGKSSVLEHIVGRDFLPRGTGIVTRRPLILQLYNTAFLRGGGEDEGGREGGREGIPEGKEWGEFLHRAGERFYDFMEIRDEIKKETDRLTGKNKGISAKSINLKIYSPHVLNLTLVDLPGITKVSVGDQPADIESQIRAMCLAYIGNPNSIILAVTAANTDIANSDSLKLAREVDPDGLRTIGVLTKMDLMDPGTDAADVLLNRVIPLRIGYVAVVNRGQRDIDSNLTIREALRKEAGFFKAHPVYRTMLKQCTTPTLTRMLNNILMHHIRDCLPEIKSRIQAMTMDVGRELEALGEPTTELSRATLGGTMLGLLSRFASTFQSAVEGRGSFAAGREGGGVGGAETLELYGGARINYIFSEVFGKALMGIDPFATLTDEEIRTAICNANGTRPALFVPEISFDLLVKRQISRLEQPGLQCVDLVFDELLRMAAQCETTELTRFPELRDRVVEVVNHMLRKCVGPTQMMISNLINIELAYINTSHPDFIGGSRAVAQLMEKMAQEKGGGGREGGREERGSPGRGLGEGGGRGGGGGTRKEGGSSLGRVLGPGLEDGTVGTVGLGATTSGGDKGGGIMSYIFGARAQAGREGGAGTGGRFGVVGGREGAWEGGREAVVKLPQVPEVMRYGDGPNDREKIETEIIKALTASYFDVVRKNFMDMVPKTIMYFLVNHAKDNLQNELVSNLYRDDLIGESMRETADVAMRRKNAQEMKLLLQKALEIVNEVRDFNTFKL</sequence>
<dbReference type="GO" id="GO:0008017">
    <property type="term" value="F:microtubule binding"/>
    <property type="evidence" value="ECO:0007669"/>
    <property type="project" value="TreeGrafter"/>
</dbReference>
<feature type="compositionally biased region" description="Basic and acidic residues" evidence="4">
    <location>
        <begin position="565"/>
        <end position="582"/>
    </location>
</feature>
<gene>
    <name evidence="7" type="ORF">NSK_007919</name>
</gene>
<dbReference type="GO" id="GO:0005525">
    <property type="term" value="F:GTP binding"/>
    <property type="evidence" value="ECO:0007669"/>
    <property type="project" value="UniProtKB-KW"/>
</dbReference>
<dbReference type="PRINTS" id="PR00195">
    <property type="entry name" value="DYNAMIN"/>
</dbReference>
<dbReference type="PANTHER" id="PTHR11566">
    <property type="entry name" value="DYNAMIN"/>
    <property type="match status" value="1"/>
</dbReference>
<dbReference type="SMART" id="SM00302">
    <property type="entry name" value="GED"/>
    <property type="match status" value="1"/>
</dbReference>
<dbReference type="CDD" id="cd08771">
    <property type="entry name" value="DLP_1"/>
    <property type="match status" value="1"/>
</dbReference>
<keyword evidence="1 3" id="KW-0547">Nucleotide-binding</keyword>
<evidence type="ECO:0000313" key="8">
    <source>
        <dbReference type="Proteomes" id="UP000355283"/>
    </source>
</evidence>
<organism evidence="7 8">
    <name type="scientific">Nannochloropsis salina CCMP1776</name>
    <dbReference type="NCBI Taxonomy" id="1027361"/>
    <lineage>
        <taxon>Eukaryota</taxon>
        <taxon>Sar</taxon>
        <taxon>Stramenopiles</taxon>
        <taxon>Ochrophyta</taxon>
        <taxon>Eustigmatophyceae</taxon>
        <taxon>Eustigmatales</taxon>
        <taxon>Monodopsidaceae</taxon>
        <taxon>Microchloropsis</taxon>
        <taxon>Microchloropsis salina</taxon>
    </lineage>
</organism>
<feature type="domain" description="GED" evidence="5">
    <location>
        <begin position="702"/>
        <end position="793"/>
    </location>
</feature>
<dbReference type="AlphaFoldDB" id="A0A4D9CNK6"/>
<comment type="similarity">
    <text evidence="3">Belongs to the TRAFAC class dynamin-like GTPase superfamily. Dynamin/Fzo/YdjA family.</text>
</comment>
<protein>
    <recommendedName>
        <fullName evidence="9">Dynamin GTPase</fullName>
    </recommendedName>
</protein>
<evidence type="ECO:0000259" key="6">
    <source>
        <dbReference type="PROSITE" id="PS51718"/>
    </source>
</evidence>
<dbReference type="PROSITE" id="PS51388">
    <property type="entry name" value="GED"/>
    <property type="match status" value="1"/>
</dbReference>
<dbReference type="GO" id="GO:0016020">
    <property type="term" value="C:membrane"/>
    <property type="evidence" value="ECO:0007669"/>
    <property type="project" value="TreeGrafter"/>
</dbReference>
<reference evidence="7 8" key="1">
    <citation type="submission" date="2019-01" db="EMBL/GenBank/DDBJ databases">
        <title>Nuclear Genome Assembly of the Microalgal Biofuel strain Nannochloropsis salina CCMP1776.</title>
        <authorList>
            <person name="Hovde B."/>
        </authorList>
    </citation>
    <scope>NUCLEOTIDE SEQUENCE [LARGE SCALE GENOMIC DNA]</scope>
    <source>
        <strain evidence="7 8">CCMP1776</strain>
    </source>
</reference>
<dbReference type="InterPro" id="IPR027417">
    <property type="entry name" value="P-loop_NTPase"/>
</dbReference>
<evidence type="ECO:0000256" key="4">
    <source>
        <dbReference type="SAM" id="MobiDB-lite"/>
    </source>
</evidence>
<accession>A0A4D9CNK6</accession>
<keyword evidence="8" id="KW-1185">Reference proteome</keyword>
<dbReference type="SUPFAM" id="SSF52540">
    <property type="entry name" value="P-loop containing nucleoside triphosphate hydrolases"/>
    <property type="match status" value="1"/>
</dbReference>
<dbReference type="InterPro" id="IPR020850">
    <property type="entry name" value="GED_dom"/>
</dbReference>
<name>A0A4D9CNK6_9STRA</name>
<evidence type="ECO:0000256" key="2">
    <source>
        <dbReference type="ARBA" id="ARBA00023134"/>
    </source>
</evidence>
<dbReference type="InterPro" id="IPR001401">
    <property type="entry name" value="Dynamin_GTPase"/>
</dbReference>
<dbReference type="SMART" id="SM00053">
    <property type="entry name" value="DYNc"/>
    <property type="match status" value="1"/>
</dbReference>
<dbReference type="InterPro" id="IPR030381">
    <property type="entry name" value="G_DYNAMIN_dom"/>
</dbReference>
<dbReference type="InterPro" id="IPR022812">
    <property type="entry name" value="Dynamin"/>
</dbReference>
<dbReference type="InterPro" id="IPR003130">
    <property type="entry name" value="GED"/>
</dbReference>
<dbReference type="InterPro" id="IPR045063">
    <property type="entry name" value="Dynamin_N"/>
</dbReference>
<dbReference type="EMBL" id="SDOX01000158">
    <property type="protein sequence ID" value="TFJ80742.1"/>
    <property type="molecule type" value="Genomic_DNA"/>
</dbReference>
<feature type="domain" description="Dynamin-type G" evidence="6">
    <location>
        <begin position="50"/>
        <end position="338"/>
    </location>
</feature>
<dbReference type="Pfam" id="PF01031">
    <property type="entry name" value="Dynamin_M"/>
    <property type="match status" value="1"/>
</dbReference>
<dbReference type="Pfam" id="PF00350">
    <property type="entry name" value="Dynamin_N"/>
    <property type="match status" value="1"/>
</dbReference>